<feature type="repeat" description="ANK" evidence="1">
    <location>
        <begin position="1287"/>
        <end position="1319"/>
    </location>
</feature>
<sequence>AGELRYKKKTGVAEMGGELFEIKMAALLFLRAINSNSDFYIASNMDLQVPSMIGIHNAKIYTPQLLAYKGKFSLIRYWKSYLNIKNVWSYSKDLQVCGRFEDALFGVFTSAELVGSDNSNVGNSDIHKHLNAGGKVVEFSKKYQPKVIEMFENLSRWKELLKKRVNNEEMSDTTELLRAVQTLMNTKAKDLPAREELVKLLTELESLGDLTDYSEFLSKVFYYTEQARESKLDDFIKDKLKILYGNDDIFDKLIQEAQKWWRESNIYLTVKAEFFQSIIQKCATSITKGMPTLKLKFTEHECNNIKTFLIDNRKIILRSNCTNLSCMKVLQSLKGCLYVDVCTLQTHLSEVLMVWKFGIYKVIVIEGEIIDENILKKLISALENKSVIVVSKDEDVQMYQQLNFASFFDSFRLSQLNEASQRELLEQEVIFQGYPAKLNLLVDKDFLENVVTAEIVMKLQNSMEIGQKLDDLDPCYIPRTFLRKEFVTNDIFISGNTLAISGITKNQLKCLISEMTENKVLLEYEVNVLEFSKDKLETKCNNYIIGGETEFKKFCEKYRGHWIHKTDEGFHWKKTEKSLSILSISKFFEQKYANYSVEEILSLSDDLILLIAEAGMGKSTELCNIAHLLKENDRSIWVTKVDLNHCKDLLKQDQISAMEFIEKVSKLRTEFEKQLFEYYFKSNENIVVLLDGFDEVSPSLSHCVFRLIKEIIDKQTLRYYNFPILPFNLETFSSDDQRNFLLRNWKQNVLHTEEYDLNEFISSLLTLVDSSLSDRMKEVTGIPLQTRMLAEVYQEEAEIFCKSGKIELPQSLNVLELFDMFFEKKWEVYCKKINVGVEAVMLEQLIDNQKIEFQQSLMITALVSNLDQEDIESLIISYDIFEKNKTIAETFDKGLDNTGIISDFIDNKAIFIHRTYEEYFVALWFSKNFNIGECSIQKLYIRQDFQGIRNFLDRILSREFKLHDAVLNEDITQINTLIYVEKMNVDERDAGGRTALHLAVMSYFGRKPNESIINTLLECGANLDFKDMVLHWRPLRLAEEIQAWSVVERLLERNADNRDLVIIRKNIKKATFGMHCCWPGVKVMSVTNLAISEGFVNLVEFILESGVSVQHYIKDRHVDKTSMLHVGAEHGQLRLVQFLVEKGCSINCENWFCNRTPLMRASENGHLQIVKFLVEHRAATSSRNKDGDNALSLASREGKCEVVKYLTIDKGENIETLDWYKSSPLMKAAEFAHFEVVKFLIDQGSEVNARNKDGYTALSLAARTGEPNVVELLLQNGADVNTSGGWYNRTPLMLSAEYGHHKVANLLIDHGTAINARDEGGYTALSIAARKGRVKIVQLLLEKDVNIELSDFEYNRTPLMWAAEWGRLIVVELLLHEGANKKARDKDGNTAFSIAVQKERIQVTELLASTDIINVCDKWYKRTPLMFAVECGQLQIIECLIKWGANLNDRNKDGFTALSLAAKKEDLRVSELLLISKADTEIPDLLYDRTPLMWAAEWGHVSVVDLLTKHGACVNARNKDGHSAMSIAVSKQNDVIVNMLLERGANIHLTGLV</sequence>
<dbReference type="PANTHER" id="PTHR44207:SF2">
    <property type="entry name" value="REPEAT PROTEIN, PUTATIVE-RELATED"/>
    <property type="match status" value="1"/>
</dbReference>
<feature type="repeat" description="ANK" evidence="1">
    <location>
        <begin position="1220"/>
        <end position="1252"/>
    </location>
</feature>
<dbReference type="PANTHER" id="PTHR44207">
    <property type="entry name" value="SURFACE ANTIGEN BSPA-LIKE-RELATED"/>
    <property type="match status" value="1"/>
</dbReference>
<dbReference type="InterPro" id="IPR036770">
    <property type="entry name" value="Ankyrin_rpt-contain_sf"/>
</dbReference>
<feature type="repeat" description="ANK" evidence="1">
    <location>
        <begin position="1420"/>
        <end position="1452"/>
    </location>
</feature>
<proteinExistence type="predicted"/>
<feature type="repeat" description="ANK" evidence="1">
    <location>
        <begin position="1320"/>
        <end position="1352"/>
    </location>
</feature>
<feature type="repeat" description="ANK" evidence="1">
    <location>
        <begin position="991"/>
        <end position="1028"/>
    </location>
</feature>
<feature type="repeat" description="ANK" evidence="1">
    <location>
        <begin position="1520"/>
        <end position="1552"/>
    </location>
</feature>
<dbReference type="SUPFAM" id="SSF48403">
    <property type="entry name" value="Ankyrin repeat"/>
    <property type="match status" value="2"/>
</dbReference>
<reference evidence="3" key="2">
    <citation type="submission" date="2023-05" db="EMBL/GenBank/DDBJ databases">
        <authorList>
            <person name="Fouks B."/>
        </authorList>
    </citation>
    <scope>NUCLEOTIDE SEQUENCE</scope>
    <source>
        <strain evidence="3">Stay&amp;Tobe</strain>
        <tissue evidence="3">Testes</tissue>
    </source>
</reference>
<feature type="repeat" description="ANK" evidence="1">
    <location>
        <begin position="1253"/>
        <end position="1285"/>
    </location>
</feature>
<reference evidence="3" key="1">
    <citation type="journal article" date="2023" name="IScience">
        <title>Live-bearing cockroach genome reveals convergent evolutionary mechanisms linked to viviparity in insects and beyond.</title>
        <authorList>
            <person name="Fouks B."/>
            <person name="Harrison M.C."/>
            <person name="Mikhailova A.A."/>
            <person name="Marchal E."/>
            <person name="English S."/>
            <person name="Carruthers M."/>
            <person name="Jennings E.C."/>
            <person name="Chiamaka E.L."/>
            <person name="Frigard R.A."/>
            <person name="Pippel M."/>
            <person name="Attardo G.M."/>
            <person name="Benoit J.B."/>
            <person name="Bornberg-Bauer E."/>
            <person name="Tobe S.S."/>
        </authorList>
    </citation>
    <scope>NUCLEOTIDE SEQUENCE</scope>
    <source>
        <strain evidence="3">Stay&amp;Tobe</strain>
    </source>
</reference>
<dbReference type="InterPro" id="IPR002110">
    <property type="entry name" value="Ankyrin_rpt"/>
</dbReference>
<organism evidence="3 4">
    <name type="scientific">Diploptera punctata</name>
    <name type="common">Pacific beetle cockroach</name>
    <dbReference type="NCBI Taxonomy" id="6984"/>
    <lineage>
        <taxon>Eukaryota</taxon>
        <taxon>Metazoa</taxon>
        <taxon>Ecdysozoa</taxon>
        <taxon>Arthropoda</taxon>
        <taxon>Hexapoda</taxon>
        <taxon>Insecta</taxon>
        <taxon>Pterygota</taxon>
        <taxon>Neoptera</taxon>
        <taxon>Polyneoptera</taxon>
        <taxon>Dictyoptera</taxon>
        <taxon>Blattodea</taxon>
        <taxon>Blaberoidea</taxon>
        <taxon>Blaberidae</taxon>
        <taxon>Diplopterinae</taxon>
        <taxon>Diploptera</taxon>
    </lineage>
</organism>
<dbReference type="SMART" id="SM00248">
    <property type="entry name" value="ANK"/>
    <property type="match status" value="15"/>
</dbReference>
<evidence type="ECO:0000313" key="4">
    <source>
        <dbReference type="Proteomes" id="UP001233999"/>
    </source>
</evidence>
<dbReference type="Gene3D" id="1.25.40.20">
    <property type="entry name" value="Ankyrin repeat-containing domain"/>
    <property type="match status" value="3"/>
</dbReference>
<feature type="repeat" description="ANK" evidence="1">
    <location>
        <begin position="1453"/>
        <end position="1485"/>
    </location>
</feature>
<dbReference type="PRINTS" id="PR01415">
    <property type="entry name" value="ANKYRIN"/>
</dbReference>
<dbReference type="Pfam" id="PF05729">
    <property type="entry name" value="NACHT"/>
    <property type="match status" value="1"/>
</dbReference>
<name>A0AAD8EJG4_DIPPU</name>
<dbReference type="Pfam" id="PF00023">
    <property type="entry name" value="Ank"/>
    <property type="match status" value="3"/>
</dbReference>
<feature type="domain" description="NACHT" evidence="2">
    <location>
        <begin position="606"/>
        <end position="717"/>
    </location>
</feature>
<dbReference type="InterPro" id="IPR007111">
    <property type="entry name" value="NACHT_NTPase"/>
</dbReference>
<dbReference type="InterPro" id="IPR027417">
    <property type="entry name" value="P-loop_NTPase"/>
</dbReference>
<dbReference type="SUPFAM" id="SSF52540">
    <property type="entry name" value="P-loop containing nucleoside triphosphate hydrolases"/>
    <property type="match status" value="1"/>
</dbReference>
<evidence type="ECO:0000313" key="3">
    <source>
        <dbReference type="EMBL" id="KAJ9591792.1"/>
    </source>
</evidence>
<feature type="repeat" description="ANK" evidence="1">
    <location>
        <begin position="1119"/>
        <end position="1151"/>
    </location>
</feature>
<dbReference type="PROSITE" id="PS50837">
    <property type="entry name" value="NACHT"/>
    <property type="match status" value="1"/>
</dbReference>
<gene>
    <name evidence="3" type="ORF">L9F63_001609</name>
</gene>
<dbReference type="EMBL" id="JASPKZ010003856">
    <property type="protein sequence ID" value="KAJ9591792.1"/>
    <property type="molecule type" value="Genomic_DNA"/>
</dbReference>
<protein>
    <recommendedName>
        <fullName evidence="2">NACHT domain-containing protein</fullName>
    </recommendedName>
</protein>
<evidence type="ECO:0000259" key="2">
    <source>
        <dbReference type="PROSITE" id="PS50837"/>
    </source>
</evidence>
<keyword evidence="1" id="KW-0040">ANK repeat</keyword>
<feature type="non-terminal residue" evidence="3">
    <location>
        <position position="1553"/>
    </location>
</feature>
<feature type="repeat" description="ANK" evidence="1">
    <location>
        <begin position="1354"/>
        <end position="1386"/>
    </location>
</feature>
<dbReference type="PROSITE" id="PS50088">
    <property type="entry name" value="ANK_REPEAT"/>
    <property type="match status" value="12"/>
</dbReference>
<dbReference type="PROSITE" id="PS50297">
    <property type="entry name" value="ANK_REP_REGION"/>
    <property type="match status" value="11"/>
</dbReference>
<feature type="repeat" description="ANK" evidence="1">
    <location>
        <begin position="1487"/>
        <end position="1519"/>
    </location>
</feature>
<comment type="caution">
    <text evidence="3">The sequence shown here is derived from an EMBL/GenBank/DDBJ whole genome shotgun (WGS) entry which is preliminary data.</text>
</comment>
<dbReference type="Gene3D" id="3.40.50.300">
    <property type="entry name" value="P-loop containing nucleotide triphosphate hydrolases"/>
    <property type="match status" value="1"/>
</dbReference>
<feature type="repeat" description="ANK" evidence="1">
    <location>
        <begin position="1153"/>
        <end position="1185"/>
    </location>
</feature>
<dbReference type="Proteomes" id="UP001233999">
    <property type="component" value="Unassembled WGS sequence"/>
</dbReference>
<dbReference type="Pfam" id="PF12796">
    <property type="entry name" value="Ank_2"/>
    <property type="match status" value="4"/>
</dbReference>
<accession>A0AAD8EJG4</accession>
<evidence type="ECO:0000256" key="1">
    <source>
        <dbReference type="PROSITE-ProRule" id="PRU00023"/>
    </source>
</evidence>
<keyword evidence="4" id="KW-1185">Reference proteome</keyword>